<keyword evidence="4" id="KW-1185">Reference proteome</keyword>
<comment type="similarity">
    <text evidence="1">Belongs to the initiator RepB protein family.</text>
</comment>
<sequence>MGWQPTLVGVSFTTKRPRLGLFAPPDAVELSPSAVNSLRRVVIRFVEQRDSGHFAPRVQLMSQTVIASWGHLEHNPGMPRPLPTEVRTESVKKHVAAIHTSGELSLLERKLSNVLLLHSYDNLLTTRTHRLPVRTLMLVLGWTESENTEKLREALRQLATTAVEFNVMDDGRERWSVMPILSFAEIRAGVCSYRYDEALAEKLYDPSIYATVNLGVQRKFSKSHALTLYENCLRFQKVGSTGWIELPVLRKLLGATQEYYDDFRRLNSKVIQKAVKEINDVSDINVDVEYQRMGRSVTGVKFLIRQGAQQSLLTPETEDEFAHVRDSEIYRKLRAHGIGDKLALSFVIEDEERARLVVQLAEEKDRKGQIKRSTAGFIRTLIENKADVSEPEYEKDKREKAQKQAAAARSRTLDARMQELRIDFDRLQCAAAVKALTQDEKRAFARQFVEGDGAKYAREFRPDSPGLFSGSVGRVNFASWLRNRVRPEFDAPKFDAWLSQNHQDIALQRN</sequence>
<dbReference type="InterPro" id="IPR036390">
    <property type="entry name" value="WH_DNA-bd_sf"/>
</dbReference>
<dbReference type="EMBL" id="JAZHGC010000003">
    <property type="protein sequence ID" value="MEM5284779.1"/>
    <property type="molecule type" value="Genomic_DNA"/>
</dbReference>
<comment type="caution">
    <text evidence="3">The sequence shown here is derived from an EMBL/GenBank/DDBJ whole genome shotgun (WGS) entry which is preliminary data.</text>
</comment>
<proteinExistence type="inferred from homology"/>
<dbReference type="Gene3D" id="1.10.10.10">
    <property type="entry name" value="Winged helix-like DNA-binding domain superfamily/Winged helix DNA-binding domain"/>
    <property type="match status" value="1"/>
</dbReference>
<accession>A0ABU9Q5T0</accession>
<organism evidence="3 4">
    <name type="scientific">Paraburkholderia sabiae</name>
    <dbReference type="NCBI Taxonomy" id="273251"/>
    <lineage>
        <taxon>Bacteria</taxon>
        <taxon>Pseudomonadati</taxon>
        <taxon>Pseudomonadota</taxon>
        <taxon>Betaproteobacteria</taxon>
        <taxon>Burkholderiales</taxon>
        <taxon>Burkholderiaceae</taxon>
        <taxon>Paraburkholderia</taxon>
    </lineage>
</organism>
<protein>
    <submittedName>
        <fullName evidence="3">Replication initiation protein</fullName>
    </submittedName>
</protein>
<dbReference type="Proteomes" id="UP001494588">
    <property type="component" value="Unassembled WGS sequence"/>
</dbReference>
<dbReference type="RefSeq" id="WP_233471740.1">
    <property type="nucleotide sequence ID" value="NZ_CAJHCS010000005.1"/>
</dbReference>
<dbReference type="SUPFAM" id="SSF46785">
    <property type="entry name" value="Winged helix' DNA-binding domain"/>
    <property type="match status" value="1"/>
</dbReference>
<evidence type="ECO:0000259" key="2">
    <source>
        <dbReference type="Pfam" id="PF01051"/>
    </source>
</evidence>
<evidence type="ECO:0000256" key="1">
    <source>
        <dbReference type="ARBA" id="ARBA00038283"/>
    </source>
</evidence>
<feature type="domain" description="Initiator Rep protein WH1" evidence="2">
    <location>
        <begin position="91"/>
        <end position="232"/>
    </location>
</feature>
<evidence type="ECO:0000313" key="4">
    <source>
        <dbReference type="Proteomes" id="UP001494588"/>
    </source>
</evidence>
<dbReference type="Pfam" id="PF21205">
    <property type="entry name" value="Rep3_C"/>
    <property type="match status" value="1"/>
</dbReference>
<name>A0ABU9Q5T0_9BURK</name>
<reference evidence="3 4" key="1">
    <citation type="submission" date="2024-01" db="EMBL/GenBank/DDBJ databases">
        <title>The diversity of rhizobia nodulating Mimosa spp. in eleven states of Brazil covering several biomes is determined by host plant, location, and edaphic factors.</title>
        <authorList>
            <person name="Rouws L."/>
            <person name="Barauna A."/>
            <person name="Beukes C."/>
            <person name="De Faria S.M."/>
            <person name="Gross E."/>
            <person name="Dos Reis Junior F.B."/>
            <person name="Simon M."/>
            <person name="Maluk M."/>
            <person name="Odee D.W."/>
            <person name="Kenicer G."/>
            <person name="Young J.P.W."/>
            <person name="Reis V.M."/>
            <person name="Zilli J."/>
            <person name="James E.K."/>
        </authorList>
    </citation>
    <scope>NUCLEOTIDE SEQUENCE [LARGE SCALE GENOMIC DNA]</scope>
    <source>
        <strain evidence="3 4">JPY77</strain>
    </source>
</reference>
<dbReference type="InterPro" id="IPR000525">
    <property type="entry name" value="Initiator_Rep_WH1"/>
</dbReference>
<evidence type="ECO:0000313" key="3">
    <source>
        <dbReference type="EMBL" id="MEM5284779.1"/>
    </source>
</evidence>
<dbReference type="Pfam" id="PF01051">
    <property type="entry name" value="Rep3_N"/>
    <property type="match status" value="1"/>
</dbReference>
<gene>
    <name evidence="3" type="ORF">V4C55_03635</name>
</gene>
<dbReference type="InterPro" id="IPR036388">
    <property type="entry name" value="WH-like_DNA-bd_sf"/>
</dbReference>